<comment type="function">
    <text evidence="6">Quinone reductase that provides resistance to thiol-specific stress caused by electrophilic quinones.</text>
</comment>
<comment type="catalytic activity">
    <reaction evidence="5">
        <text>N,N-dimethyl-1,4-phenylenediamine + anthranilate + 2 NAD(+) = 2-(4-dimethylaminophenyl)diazenylbenzoate + 2 NADH + 2 H(+)</text>
        <dbReference type="Rhea" id="RHEA:55872"/>
        <dbReference type="ChEBI" id="CHEBI:15378"/>
        <dbReference type="ChEBI" id="CHEBI:15783"/>
        <dbReference type="ChEBI" id="CHEBI:16567"/>
        <dbReference type="ChEBI" id="CHEBI:57540"/>
        <dbReference type="ChEBI" id="CHEBI:57945"/>
        <dbReference type="ChEBI" id="CHEBI:71579"/>
        <dbReference type="EC" id="1.7.1.17"/>
    </reaction>
    <physiologicalReaction direction="right-to-left" evidence="5">
        <dbReference type="Rhea" id="RHEA:55874"/>
    </physiologicalReaction>
</comment>
<comment type="caution">
    <text evidence="6">Lacks conserved residue(s) required for the propagation of feature annotation.</text>
</comment>
<keyword evidence="3 6" id="KW-0560">Oxidoreductase</keyword>
<keyword evidence="4 6" id="KW-0520">NAD</keyword>
<sequence>MRKTLIVSYLARGERSNTKKILDAFSSCVKGSSVEDLDLCKNVPDFFLPERLMVYYERNYGGQKIDPKRESVIKKMDEMAAQFKSADIVVIAAPMNNFSFPAPLKAYFDSVMQKGVTWTIGANGYEGLMKGKKALVITSSGGVYEGESAGYEHFSSLARAEFGLMGFETVEIVSAAGLNMFPEKAAALVTEASEKVKTIAEAWYSLTI</sequence>
<dbReference type="Gene3D" id="3.40.50.360">
    <property type="match status" value="1"/>
</dbReference>
<evidence type="ECO:0000256" key="4">
    <source>
        <dbReference type="ARBA" id="ARBA00023027"/>
    </source>
</evidence>
<feature type="binding site" evidence="6">
    <location>
        <begin position="139"/>
        <end position="142"/>
    </location>
    <ligand>
        <name>FMN</name>
        <dbReference type="ChEBI" id="CHEBI:58210"/>
    </ligand>
</feature>
<evidence type="ECO:0000256" key="1">
    <source>
        <dbReference type="ARBA" id="ARBA00022630"/>
    </source>
</evidence>
<comment type="similarity">
    <text evidence="6">Belongs to the azoreductase type 1 family.</text>
</comment>
<protein>
    <recommendedName>
        <fullName evidence="6">FMN dependent NADH:quinone oxidoreductase</fullName>
        <ecNumber evidence="6">1.6.5.-</ecNumber>
    </recommendedName>
    <alternativeName>
        <fullName evidence="6">Azo-dye reductase</fullName>
    </alternativeName>
    <alternativeName>
        <fullName evidence="6">FMN-dependent NADH-azo compound oxidoreductase</fullName>
    </alternativeName>
    <alternativeName>
        <fullName evidence="6">FMN-dependent NADH-azoreductase</fullName>
        <ecNumber evidence="6">1.7.1.17</ecNumber>
    </alternativeName>
</protein>
<dbReference type="Pfam" id="PF02525">
    <property type="entry name" value="Flavodoxin_2"/>
    <property type="match status" value="1"/>
</dbReference>
<comment type="catalytic activity">
    <reaction evidence="6">
        <text>2 a quinone + NADH + H(+) = 2 a 1,4-benzosemiquinone + NAD(+)</text>
        <dbReference type="Rhea" id="RHEA:65952"/>
        <dbReference type="ChEBI" id="CHEBI:15378"/>
        <dbReference type="ChEBI" id="CHEBI:57540"/>
        <dbReference type="ChEBI" id="CHEBI:57945"/>
        <dbReference type="ChEBI" id="CHEBI:132124"/>
        <dbReference type="ChEBI" id="CHEBI:134225"/>
    </reaction>
</comment>
<dbReference type="InterPro" id="IPR050104">
    <property type="entry name" value="FMN-dep_NADH:Q_OxRdtase_AzoR1"/>
</dbReference>
<keyword evidence="1 6" id="KW-0285">Flavoprotein</keyword>
<comment type="subunit">
    <text evidence="6">Homodimer.</text>
</comment>
<reference evidence="8 9" key="1">
    <citation type="journal article" date="2016" name="Nat. Commun.">
        <title>Thousands of microbial genomes shed light on interconnected biogeochemical processes in an aquifer system.</title>
        <authorList>
            <person name="Anantharaman K."/>
            <person name="Brown C.T."/>
            <person name="Hug L.A."/>
            <person name="Sharon I."/>
            <person name="Castelle C.J."/>
            <person name="Probst A.J."/>
            <person name="Thomas B.C."/>
            <person name="Singh A."/>
            <person name="Wilkins M.J."/>
            <person name="Karaoz U."/>
            <person name="Brodie E.L."/>
            <person name="Williams K.H."/>
            <person name="Hubbard S.S."/>
            <person name="Banfield J.F."/>
        </authorList>
    </citation>
    <scope>NUCLEOTIDE SEQUENCE [LARGE SCALE GENOMIC DNA]</scope>
</reference>
<dbReference type="PANTHER" id="PTHR43741">
    <property type="entry name" value="FMN-DEPENDENT NADH-AZOREDUCTASE 1"/>
    <property type="match status" value="1"/>
</dbReference>
<dbReference type="GO" id="GO:0010181">
    <property type="term" value="F:FMN binding"/>
    <property type="evidence" value="ECO:0007669"/>
    <property type="project" value="UniProtKB-UniRule"/>
</dbReference>
<evidence type="ECO:0000256" key="6">
    <source>
        <dbReference type="HAMAP-Rule" id="MF_01216"/>
    </source>
</evidence>
<dbReference type="EC" id="1.7.1.17" evidence="6"/>
<evidence type="ECO:0000256" key="3">
    <source>
        <dbReference type="ARBA" id="ARBA00023002"/>
    </source>
</evidence>
<organism evidence="8 9">
    <name type="scientific">Candidatus Wallbacteria bacterium GWC2_49_35</name>
    <dbReference type="NCBI Taxonomy" id="1817813"/>
    <lineage>
        <taxon>Bacteria</taxon>
        <taxon>Candidatus Walliibacteriota</taxon>
    </lineage>
</organism>
<dbReference type="InterPro" id="IPR023048">
    <property type="entry name" value="NADH:quinone_OxRdtase_FMN_depd"/>
</dbReference>
<evidence type="ECO:0000256" key="5">
    <source>
        <dbReference type="ARBA" id="ARBA00048542"/>
    </source>
</evidence>
<dbReference type="GO" id="GO:0009055">
    <property type="term" value="F:electron transfer activity"/>
    <property type="evidence" value="ECO:0007669"/>
    <property type="project" value="UniProtKB-UniRule"/>
</dbReference>
<proteinExistence type="inferred from homology"/>
<feature type="domain" description="Flavodoxin-like fold" evidence="7">
    <location>
        <begin position="3"/>
        <end position="197"/>
    </location>
</feature>
<name>A0A1F7X0X9_9BACT</name>
<evidence type="ECO:0000256" key="2">
    <source>
        <dbReference type="ARBA" id="ARBA00022643"/>
    </source>
</evidence>
<dbReference type="InterPro" id="IPR029039">
    <property type="entry name" value="Flavoprotein-like_sf"/>
</dbReference>
<dbReference type="STRING" id="1817813.A2008_12480"/>
<dbReference type="HAMAP" id="MF_01216">
    <property type="entry name" value="Azoreductase_type1"/>
    <property type="match status" value="1"/>
</dbReference>
<comment type="cofactor">
    <cofactor evidence="6">
        <name>FMN</name>
        <dbReference type="ChEBI" id="CHEBI:58210"/>
    </cofactor>
    <text evidence="6">Binds 1 FMN per subunit.</text>
</comment>
<dbReference type="EC" id="1.6.5.-" evidence="6"/>
<comment type="function">
    <text evidence="6">Also exhibits azoreductase activity. Catalyzes the reductive cleavage of the azo bond in aromatic azo compounds to the corresponding amines.</text>
</comment>
<keyword evidence="2 6" id="KW-0288">FMN</keyword>
<gene>
    <name evidence="6" type="primary">azoR</name>
    <name evidence="8" type="ORF">A2008_12480</name>
</gene>
<dbReference type="AlphaFoldDB" id="A0A1F7X0X9"/>
<comment type="caution">
    <text evidence="8">The sequence shown here is derived from an EMBL/GenBank/DDBJ whole genome shotgun (WGS) entry which is preliminary data.</text>
</comment>
<accession>A0A1F7X0X9</accession>
<dbReference type="PANTHER" id="PTHR43741:SF4">
    <property type="entry name" value="FMN-DEPENDENT NADH:QUINONE OXIDOREDUCTASE"/>
    <property type="match status" value="1"/>
</dbReference>
<evidence type="ECO:0000259" key="7">
    <source>
        <dbReference type="Pfam" id="PF02525"/>
    </source>
</evidence>
<dbReference type="InterPro" id="IPR003680">
    <property type="entry name" value="Flavodoxin_fold"/>
</dbReference>
<dbReference type="Proteomes" id="UP000178735">
    <property type="component" value="Unassembled WGS sequence"/>
</dbReference>
<dbReference type="GO" id="GO:0016655">
    <property type="term" value="F:oxidoreductase activity, acting on NAD(P)H, quinone or similar compound as acceptor"/>
    <property type="evidence" value="ECO:0007669"/>
    <property type="project" value="InterPro"/>
</dbReference>
<dbReference type="GO" id="GO:0016652">
    <property type="term" value="F:oxidoreductase activity, acting on NAD(P)H as acceptor"/>
    <property type="evidence" value="ECO:0007669"/>
    <property type="project" value="UniProtKB-UniRule"/>
</dbReference>
<dbReference type="EMBL" id="MGFH01000004">
    <property type="protein sequence ID" value="OGM08754.1"/>
    <property type="molecule type" value="Genomic_DNA"/>
</dbReference>
<evidence type="ECO:0000313" key="8">
    <source>
        <dbReference type="EMBL" id="OGM08754.1"/>
    </source>
</evidence>
<evidence type="ECO:0000313" key="9">
    <source>
        <dbReference type="Proteomes" id="UP000178735"/>
    </source>
</evidence>
<dbReference type="SUPFAM" id="SSF52218">
    <property type="entry name" value="Flavoproteins"/>
    <property type="match status" value="1"/>
</dbReference>